<dbReference type="GO" id="GO:0016757">
    <property type="term" value="F:glycosyltransferase activity"/>
    <property type="evidence" value="ECO:0007669"/>
    <property type="project" value="UniProtKB-KW"/>
</dbReference>
<dbReference type="EMBL" id="NQXA01000015">
    <property type="protein sequence ID" value="PHQ28343.1"/>
    <property type="molecule type" value="Genomic_DNA"/>
</dbReference>
<protein>
    <submittedName>
        <fullName evidence="7">Glycosyl transferase family 2</fullName>
    </submittedName>
</protein>
<comment type="subcellular location">
    <subcellularLocation>
        <location evidence="1">Cell membrane</location>
    </subcellularLocation>
</comment>
<sequence>MLSIIIPVYNESANLPVLLKHLLRSAKAPELLEILVVDGGSTDDTPALGEKFKAANRVNLQLLQSGKGRAKQMNTGARAARGSILYFLHADSFPPKHFDQHIRDEVEKGNPAGCFRMQFDSKHWWLRLASYLTKFNWRASRGGDQSQFITRELFDEIGGYDESYIIYEDNILINELYARKKFVVIQQPLKSSARMYEKYGVWYVQYHFWSIYVKKWMGASAEELHAYYCKVLKK</sequence>
<dbReference type="Gene3D" id="3.90.550.10">
    <property type="entry name" value="Spore Coat Polysaccharide Biosynthesis Protein SpsA, Chain A"/>
    <property type="match status" value="1"/>
</dbReference>
<evidence type="ECO:0000256" key="5">
    <source>
        <dbReference type="ARBA" id="ARBA00023136"/>
    </source>
</evidence>
<reference evidence="7 8" key="1">
    <citation type="submission" date="2017-08" db="EMBL/GenBank/DDBJ databases">
        <title>The whole genome shortgun sequences of strain Leeuwenhoekiella nanhaiensis G18 from the South China Sea.</title>
        <authorList>
            <person name="Liu Q."/>
        </authorList>
    </citation>
    <scope>NUCLEOTIDE SEQUENCE [LARGE SCALE GENOMIC DNA]</scope>
    <source>
        <strain evidence="7 8">G18</strain>
    </source>
</reference>
<dbReference type="InterPro" id="IPR029044">
    <property type="entry name" value="Nucleotide-diphossugar_trans"/>
</dbReference>
<dbReference type="OrthoDB" id="9810303at2"/>
<name>A0A2G1VNL2_9FLAO</name>
<keyword evidence="8" id="KW-1185">Reference proteome</keyword>
<dbReference type="Proteomes" id="UP000229433">
    <property type="component" value="Unassembled WGS sequence"/>
</dbReference>
<dbReference type="Pfam" id="PF00535">
    <property type="entry name" value="Glycos_transf_2"/>
    <property type="match status" value="1"/>
</dbReference>
<dbReference type="AlphaFoldDB" id="A0A2G1VNL2"/>
<comment type="caution">
    <text evidence="7">The sequence shown here is derived from an EMBL/GenBank/DDBJ whole genome shotgun (WGS) entry which is preliminary data.</text>
</comment>
<evidence type="ECO:0000259" key="6">
    <source>
        <dbReference type="Pfam" id="PF00535"/>
    </source>
</evidence>
<evidence type="ECO:0000256" key="1">
    <source>
        <dbReference type="ARBA" id="ARBA00004236"/>
    </source>
</evidence>
<organism evidence="7 8">
    <name type="scientific">Leeuwenhoekiella nanhaiensis</name>
    <dbReference type="NCBI Taxonomy" id="1655491"/>
    <lineage>
        <taxon>Bacteria</taxon>
        <taxon>Pseudomonadati</taxon>
        <taxon>Bacteroidota</taxon>
        <taxon>Flavobacteriia</taxon>
        <taxon>Flavobacteriales</taxon>
        <taxon>Flavobacteriaceae</taxon>
        <taxon>Leeuwenhoekiella</taxon>
    </lineage>
</organism>
<accession>A0A2G1VNL2</accession>
<gene>
    <name evidence="7" type="ORF">CJ305_15470</name>
</gene>
<dbReference type="GO" id="GO:0005886">
    <property type="term" value="C:plasma membrane"/>
    <property type="evidence" value="ECO:0007669"/>
    <property type="project" value="UniProtKB-SubCell"/>
</dbReference>
<evidence type="ECO:0000313" key="8">
    <source>
        <dbReference type="Proteomes" id="UP000229433"/>
    </source>
</evidence>
<dbReference type="SUPFAM" id="SSF53448">
    <property type="entry name" value="Nucleotide-diphospho-sugar transferases"/>
    <property type="match status" value="1"/>
</dbReference>
<feature type="domain" description="Glycosyltransferase 2-like" evidence="6">
    <location>
        <begin position="3"/>
        <end position="136"/>
    </location>
</feature>
<dbReference type="PANTHER" id="PTHR43646:SF2">
    <property type="entry name" value="GLYCOSYLTRANSFERASE 2-LIKE DOMAIN-CONTAINING PROTEIN"/>
    <property type="match status" value="1"/>
</dbReference>
<keyword evidence="5" id="KW-0472">Membrane</keyword>
<dbReference type="InterPro" id="IPR001173">
    <property type="entry name" value="Glyco_trans_2-like"/>
</dbReference>
<proteinExistence type="predicted"/>
<dbReference type="CDD" id="cd02522">
    <property type="entry name" value="GT_2_like_a"/>
    <property type="match status" value="1"/>
</dbReference>
<evidence type="ECO:0000256" key="3">
    <source>
        <dbReference type="ARBA" id="ARBA00022676"/>
    </source>
</evidence>
<keyword evidence="2" id="KW-1003">Cell membrane</keyword>
<evidence type="ECO:0000256" key="2">
    <source>
        <dbReference type="ARBA" id="ARBA00022475"/>
    </source>
</evidence>
<dbReference type="NCBIfam" id="TIGR04283">
    <property type="entry name" value="glyco_like_mftF"/>
    <property type="match status" value="1"/>
</dbReference>
<dbReference type="PANTHER" id="PTHR43646">
    <property type="entry name" value="GLYCOSYLTRANSFERASE"/>
    <property type="match status" value="1"/>
</dbReference>
<dbReference type="InterPro" id="IPR026461">
    <property type="entry name" value="Trfase_2_rSAM/seldom_assoc"/>
</dbReference>
<keyword evidence="3" id="KW-0328">Glycosyltransferase</keyword>
<dbReference type="RefSeq" id="WP_099647239.1">
    <property type="nucleotide sequence ID" value="NZ_KZ319297.1"/>
</dbReference>
<evidence type="ECO:0000256" key="4">
    <source>
        <dbReference type="ARBA" id="ARBA00022679"/>
    </source>
</evidence>
<evidence type="ECO:0000313" key="7">
    <source>
        <dbReference type="EMBL" id="PHQ28343.1"/>
    </source>
</evidence>
<keyword evidence="4 7" id="KW-0808">Transferase</keyword>